<evidence type="ECO:0000256" key="4">
    <source>
        <dbReference type="ARBA" id="ARBA00022982"/>
    </source>
</evidence>
<keyword evidence="2 6" id="KW-0349">Heme</keyword>
<feature type="signal peptide" evidence="7">
    <location>
        <begin position="1"/>
        <end position="22"/>
    </location>
</feature>
<dbReference type="GO" id="GO:0009055">
    <property type="term" value="F:electron transfer activity"/>
    <property type="evidence" value="ECO:0007669"/>
    <property type="project" value="InterPro"/>
</dbReference>
<evidence type="ECO:0000256" key="1">
    <source>
        <dbReference type="ARBA" id="ARBA00022448"/>
    </source>
</evidence>
<keyword evidence="5 6" id="KW-0408">Iron</keyword>
<evidence type="ECO:0000256" key="2">
    <source>
        <dbReference type="ARBA" id="ARBA00022617"/>
    </source>
</evidence>
<keyword evidence="1" id="KW-0813">Transport</keyword>
<keyword evidence="3 6" id="KW-0479">Metal-binding</keyword>
<dbReference type="SUPFAM" id="SSF46626">
    <property type="entry name" value="Cytochrome c"/>
    <property type="match status" value="1"/>
</dbReference>
<reference evidence="9" key="2">
    <citation type="submission" date="2020-09" db="EMBL/GenBank/DDBJ databases">
        <authorList>
            <person name="Sun Q."/>
            <person name="Zhou Y."/>
        </authorList>
    </citation>
    <scope>NUCLEOTIDE SEQUENCE</scope>
    <source>
        <strain evidence="9">CGMCC 1.15493</strain>
    </source>
</reference>
<proteinExistence type="predicted"/>
<dbReference type="Pfam" id="PF00034">
    <property type="entry name" value="Cytochrom_C"/>
    <property type="match status" value="1"/>
</dbReference>
<reference evidence="9" key="1">
    <citation type="journal article" date="2014" name="Int. J. Syst. Evol. Microbiol.">
        <title>Complete genome sequence of Corynebacterium casei LMG S-19264T (=DSM 44701T), isolated from a smear-ripened cheese.</title>
        <authorList>
            <consortium name="US DOE Joint Genome Institute (JGI-PGF)"/>
            <person name="Walter F."/>
            <person name="Albersmeier A."/>
            <person name="Kalinowski J."/>
            <person name="Ruckert C."/>
        </authorList>
    </citation>
    <scope>NUCLEOTIDE SEQUENCE</scope>
    <source>
        <strain evidence="9">CGMCC 1.15493</strain>
    </source>
</reference>
<dbReference type="Proteomes" id="UP000613160">
    <property type="component" value="Unassembled WGS sequence"/>
</dbReference>
<gene>
    <name evidence="9" type="primary">cycI</name>
    <name evidence="9" type="ORF">GCM10011335_32390</name>
</gene>
<dbReference type="AlphaFoldDB" id="A0A917DD61"/>
<dbReference type="GO" id="GO:0020037">
    <property type="term" value="F:heme binding"/>
    <property type="evidence" value="ECO:0007669"/>
    <property type="project" value="InterPro"/>
</dbReference>
<comment type="caution">
    <text evidence="9">The sequence shown here is derived from an EMBL/GenBank/DDBJ whole genome shotgun (WGS) entry which is preliminary data.</text>
</comment>
<name>A0A917DD61_9HYPH</name>
<dbReference type="InterPro" id="IPR002327">
    <property type="entry name" value="Cyt_c_1A/1B"/>
</dbReference>
<dbReference type="PRINTS" id="PR00604">
    <property type="entry name" value="CYTCHRMECIAB"/>
</dbReference>
<keyword evidence="7" id="KW-0732">Signal</keyword>
<evidence type="ECO:0000313" key="10">
    <source>
        <dbReference type="Proteomes" id="UP000613160"/>
    </source>
</evidence>
<evidence type="ECO:0000256" key="7">
    <source>
        <dbReference type="SAM" id="SignalP"/>
    </source>
</evidence>
<feature type="domain" description="Cytochrome c" evidence="8">
    <location>
        <begin position="26"/>
        <end position="129"/>
    </location>
</feature>
<dbReference type="EMBL" id="BMJJ01000008">
    <property type="protein sequence ID" value="GGD26855.1"/>
    <property type="molecule type" value="Genomic_DNA"/>
</dbReference>
<accession>A0A917DD61</accession>
<evidence type="ECO:0000313" key="9">
    <source>
        <dbReference type="EMBL" id="GGD26855.1"/>
    </source>
</evidence>
<dbReference type="InterPro" id="IPR009056">
    <property type="entry name" value="Cyt_c-like_dom"/>
</dbReference>
<keyword evidence="4" id="KW-0249">Electron transport</keyword>
<dbReference type="PROSITE" id="PS51007">
    <property type="entry name" value="CYTC"/>
    <property type="match status" value="1"/>
</dbReference>
<evidence type="ECO:0000256" key="3">
    <source>
        <dbReference type="ARBA" id="ARBA00022723"/>
    </source>
</evidence>
<protein>
    <submittedName>
        <fullName evidence="9">Cytochrome c</fullName>
    </submittedName>
</protein>
<dbReference type="PANTHER" id="PTHR11961">
    <property type="entry name" value="CYTOCHROME C"/>
    <property type="match status" value="1"/>
</dbReference>
<evidence type="ECO:0000259" key="8">
    <source>
        <dbReference type="PROSITE" id="PS51007"/>
    </source>
</evidence>
<evidence type="ECO:0000256" key="5">
    <source>
        <dbReference type="ARBA" id="ARBA00023004"/>
    </source>
</evidence>
<keyword evidence="10" id="KW-1185">Reference proteome</keyword>
<dbReference type="Gene3D" id="1.10.760.10">
    <property type="entry name" value="Cytochrome c-like domain"/>
    <property type="match status" value="1"/>
</dbReference>
<dbReference type="GO" id="GO:0046872">
    <property type="term" value="F:metal ion binding"/>
    <property type="evidence" value="ECO:0007669"/>
    <property type="project" value="UniProtKB-KW"/>
</dbReference>
<dbReference type="InterPro" id="IPR036909">
    <property type="entry name" value="Cyt_c-like_dom_sf"/>
</dbReference>
<dbReference type="RefSeq" id="WP_188852575.1">
    <property type="nucleotide sequence ID" value="NZ_BMJJ01000008.1"/>
</dbReference>
<feature type="chain" id="PRO_5037587290" evidence="7">
    <location>
        <begin position="23"/>
        <end position="137"/>
    </location>
</feature>
<evidence type="ECO:0000256" key="6">
    <source>
        <dbReference type="PROSITE-ProRule" id="PRU00433"/>
    </source>
</evidence>
<sequence>MRLQTLFAGAALAVALATPALAQTAGDPVAGKKVFNKCMACHAVGPGAKNKVGPELNGIVGEAIASVEGYNFSPALKEYAASHPVWTEEELTAWLANPKAVVPKTKMAFPGLKKPEELANVIAYLKTFDENGEPAAN</sequence>
<organism evidence="9 10">
    <name type="scientific">Aureimonas glaciei</name>
    <dbReference type="NCBI Taxonomy" id="1776957"/>
    <lineage>
        <taxon>Bacteria</taxon>
        <taxon>Pseudomonadati</taxon>
        <taxon>Pseudomonadota</taxon>
        <taxon>Alphaproteobacteria</taxon>
        <taxon>Hyphomicrobiales</taxon>
        <taxon>Aurantimonadaceae</taxon>
        <taxon>Aureimonas</taxon>
    </lineage>
</organism>